<proteinExistence type="predicted"/>
<comment type="caution">
    <text evidence="2">The sequence shown here is derived from an EMBL/GenBank/DDBJ whole genome shotgun (WGS) entry which is preliminary data.</text>
</comment>
<keyword evidence="1" id="KW-0175">Coiled coil</keyword>
<accession>A0ABU6YDN5</accession>
<keyword evidence="3" id="KW-1185">Reference proteome</keyword>
<protein>
    <submittedName>
        <fullName evidence="2">Uncharacterized protein</fullName>
    </submittedName>
</protein>
<dbReference type="EMBL" id="JASCZI010241786">
    <property type="protein sequence ID" value="MED6206898.1"/>
    <property type="molecule type" value="Genomic_DNA"/>
</dbReference>
<reference evidence="2 3" key="1">
    <citation type="journal article" date="2023" name="Plants (Basel)">
        <title>Bridging the Gap: Combining Genomics and Transcriptomics Approaches to Understand Stylosanthes scabra, an Orphan Legume from the Brazilian Caatinga.</title>
        <authorList>
            <person name="Ferreira-Neto J.R.C."/>
            <person name="da Silva M.D."/>
            <person name="Binneck E."/>
            <person name="de Melo N.F."/>
            <person name="da Silva R.H."/>
            <person name="de Melo A.L.T.M."/>
            <person name="Pandolfi V."/>
            <person name="Bustamante F.O."/>
            <person name="Brasileiro-Vidal A.C."/>
            <person name="Benko-Iseppon A.M."/>
        </authorList>
    </citation>
    <scope>NUCLEOTIDE SEQUENCE [LARGE SCALE GENOMIC DNA]</scope>
    <source>
        <tissue evidence="2">Leaves</tissue>
    </source>
</reference>
<sequence>MEITTPVTQIPSPPRIASQIHIPVRHRDHRSAYDIMGIVTGQLDRLDRHESNYARQREIEQELQQEQAWTKETEEKLRKMEAEMKRKEANESTPHYSDLLFTTGDPFFKEIIQAEVPKNFKCPEMTLYDCSSDPRHHLSNFQSRMYLASASDATRCKAFPTTLTKAAQH</sequence>
<organism evidence="2 3">
    <name type="scientific">Stylosanthes scabra</name>
    <dbReference type="NCBI Taxonomy" id="79078"/>
    <lineage>
        <taxon>Eukaryota</taxon>
        <taxon>Viridiplantae</taxon>
        <taxon>Streptophyta</taxon>
        <taxon>Embryophyta</taxon>
        <taxon>Tracheophyta</taxon>
        <taxon>Spermatophyta</taxon>
        <taxon>Magnoliopsida</taxon>
        <taxon>eudicotyledons</taxon>
        <taxon>Gunneridae</taxon>
        <taxon>Pentapetalae</taxon>
        <taxon>rosids</taxon>
        <taxon>fabids</taxon>
        <taxon>Fabales</taxon>
        <taxon>Fabaceae</taxon>
        <taxon>Papilionoideae</taxon>
        <taxon>50 kb inversion clade</taxon>
        <taxon>dalbergioids sensu lato</taxon>
        <taxon>Dalbergieae</taxon>
        <taxon>Pterocarpus clade</taxon>
        <taxon>Stylosanthes</taxon>
    </lineage>
</organism>
<evidence type="ECO:0000313" key="2">
    <source>
        <dbReference type="EMBL" id="MED6206898.1"/>
    </source>
</evidence>
<dbReference type="Proteomes" id="UP001341840">
    <property type="component" value="Unassembled WGS sequence"/>
</dbReference>
<feature type="coiled-coil region" evidence="1">
    <location>
        <begin position="46"/>
        <end position="90"/>
    </location>
</feature>
<evidence type="ECO:0000313" key="3">
    <source>
        <dbReference type="Proteomes" id="UP001341840"/>
    </source>
</evidence>
<name>A0ABU6YDN5_9FABA</name>
<evidence type="ECO:0000256" key="1">
    <source>
        <dbReference type="SAM" id="Coils"/>
    </source>
</evidence>
<gene>
    <name evidence="2" type="ORF">PIB30_030899</name>
</gene>